<protein>
    <submittedName>
        <fullName evidence="4">Zinc finger protein 804A</fullName>
    </submittedName>
</protein>
<dbReference type="AlphaFoldDB" id="A0A2P8A6D6"/>
<dbReference type="PANTHER" id="PTHR47251">
    <property type="entry name" value="FINGER DOMAIN PROTEIN, PUTATIVE (AFU_ORTHOLOGUE AFUA_3G04180)-RELATED"/>
    <property type="match status" value="1"/>
</dbReference>
<keyword evidence="1" id="KW-0862">Zinc</keyword>
<organism evidence="4 5">
    <name type="scientific">Elsinoe australis</name>
    <dbReference type="NCBI Taxonomy" id="40998"/>
    <lineage>
        <taxon>Eukaryota</taxon>
        <taxon>Fungi</taxon>
        <taxon>Dikarya</taxon>
        <taxon>Ascomycota</taxon>
        <taxon>Pezizomycotina</taxon>
        <taxon>Dothideomycetes</taxon>
        <taxon>Dothideomycetidae</taxon>
        <taxon>Myriangiales</taxon>
        <taxon>Elsinoaceae</taxon>
        <taxon>Elsinoe</taxon>
    </lineage>
</organism>
<feature type="region of interest" description="Disordered" evidence="2">
    <location>
        <begin position="49"/>
        <end position="71"/>
    </location>
</feature>
<feature type="region of interest" description="Disordered" evidence="2">
    <location>
        <begin position="109"/>
        <end position="131"/>
    </location>
</feature>
<feature type="compositionally biased region" description="Basic and acidic residues" evidence="2">
    <location>
        <begin position="61"/>
        <end position="70"/>
    </location>
</feature>
<sequence length="208" mass="24167">MFAYLRFLRKTNFYCNLCGKGYARAPELEAHENSYDHQHKKRLKEMKAMTRNPTAAVSSSRAEKRRRENNEMISVNLQDGGKDRDRIKGEGKISERGFRPIGFASAVSSELNEDVDKDMESEDDSRDEDEYRIVEGPLPWEKLGELDQLLDLNVMRPKEVQRHVDARNEHMRTRRDQSFYDEIWRKVDLKNMADMGSESPPRALGLGA</sequence>
<reference evidence="4 5" key="1">
    <citation type="submission" date="2017-05" db="EMBL/GenBank/DDBJ databases">
        <title>Draft genome sequence of Elsinoe australis.</title>
        <authorList>
            <person name="Cheng Q."/>
        </authorList>
    </citation>
    <scope>NUCLEOTIDE SEQUENCE [LARGE SCALE GENOMIC DNA]</scope>
    <source>
        <strain evidence="4 5">NL1</strain>
    </source>
</reference>
<evidence type="ECO:0000256" key="2">
    <source>
        <dbReference type="SAM" id="MobiDB-lite"/>
    </source>
</evidence>
<comment type="caution">
    <text evidence="4">The sequence shown here is derived from an EMBL/GenBank/DDBJ whole genome shotgun (WGS) entry which is preliminary data.</text>
</comment>
<dbReference type="PROSITE" id="PS00028">
    <property type="entry name" value="ZINC_FINGER_C2H2_1"/>
    <property type="match status" value="1"/>
</dbReference>
<proteinExistence type="predicted"/>
<dbReference type="EMBL" id="NHZQ01000066">
    <property type="protein sequence ID" value="PSK56034.1"/>
    <property type="molecule type" value="Genomic_DNA"/>
</dbReference>
<feature type="domain" description="C2H2-type" evidence="3">
    <location>
        <begin position="13"/>
        <end position="42"/>
    </location>
</feature>
<keyword evidence="5" id="KW-1185">Reference proteome</keyword>
<dbReference type="SUPFAM" id="SSF57667">
    <property type="entry name" value="beta-beta-alpha zinc fingers"/>
    <property type="match status" value="1"/>
</dbReference>
<dbReference type="GO" id="GO:0008270">
    <property type="term" value="F:zinc ion binding"/>
    <property type="evidence" value="ECO:0007669"/>
    <property type="project" value="UniProtKB-KW"/>
</dbReference>
<keyword evidence="1" id="KW-0863">Zinc-finger</keyword>
<evidence type="ECO:0000313" key="4">
    <source>
        <dbReference type="EMBL" id="PSK56034.1"/>
    </source>
</evidence>
<dbReference type="OrthoDB" id="4822at2759"/>
<dbReference type="Proteomes" id="UP000243723">
    <property type="component" value="Unassembled WGS sequence"/>
</dbReference>
<evidence type="ECO:0000259" key="3">
    <source>
        <dbReference type="PROSITE" id="PS50157"/>
    </source>
</evidence>
<keyword evidence="1" id="KW-0479">Metal-binding</keyword>
<accession>A0A2P8A6D6</accession>
<gene>
    <name evidence="4" type="ORF">B9Z65_4912</name>
</gene>
<evidence type="ECO:0000256" key="1">
    <source>
        <dbReference type="PROSITE-ProRule" id="PRU00042"/>
    </source>
</evidence>
<dbReference type="PROSITE" id="PS50157">
    <property type="entry name" value="ZINC_FINGER_C2H2_2"/>
    <property type="match status" value="1"/>
</dbReference>
<feature type="compositionally biased region" description="Acidic residues" evidence="2">
    <location>
        <begin position="111"/>
        <end position="130"/>
    </location>
</feature>
<dbReference type="STRING" id="40998.A0A2P8A6D6"/>
<dbReference type="InterPro" id="IPR013087">
    <property type="entry name" value="Znf_C2H2_type"/>
</dbReference>
<dbReference type="PANTHER" id="PTHR47251:SF1">
    <property type="entry name" value="FINGER DOMAIN PROTEIN, PUTATIVE (AFU_ORTHOLOGUE AFUA_3G04180)-RELATED"/>
    <property type="match status" value="1"/>
</dbReference>
<name>A0A2P8A6D6_9PEZI</name>
<feature type="compositionally biased region" description="Polar residues" evidence="2">
    <location>
        <begin position="51"/>
        <end position="60"/>
    </location>
</feature>
<evidence type="ECO:0000313" key="5">
    <source>
        <dbReference type="Proteomes" id="UP000243723"/>
    </source>
</evidence>
<dbReference type="InterPro" id="IPR036236">
    <property type="entry name" value="Znf_C2H2_sf"/>
</dbReference>